<dbReference type="Pfam" id="PF00094">
    <property type="entry name" value="VWD"/>
    <property type="match status" value="1"/>
</dbReference>
<evidence type="ECO:0000313" key="5">
    <source>
        <dbReference type="Proteomes" id="UP000694405"/>
    </source>
</evidence>
<dbReference type="AlphaFoldDB" id="A0A8C6JB56"/>
<dbReference type="PANTHER" id="PTHR46698:SF7">
    <property type="entry name" value="VWFD DOMAIN-CONTAINING PROTEIN"/>
    <property type="match status" value="1"/>
</dbReference>
<dbReference type="Ensembl" id="ENSMUNT00000011423.2">
    <property type="protein sequence ID" value="ENSMUNP00000009871.2"/>
    <property type="gene ID" value="ENSMUNG00000007813.2"/>
</dbReference>
<keyword evidence="2" id="KW-0964">Secreted</keyword>
<accession>A0A8V5G9Y5</accession>
<dbReference type="InterPro" id="IPR025615">
    <property type="entry name" value="TILa_dom"/>
</dbReference>
<reference evidence="4" key="2">
    <citation type="submission" date="2025-08" db="UniProtKB">
        <authorList>
            <consortium name="Ensembl"/>
        </authorList>
    </citation>
    <scope>IDENTIFICATION</scope>
</reference>
<dbReference type="Proteomes" id="UP000694405">
    <property type="component" value="Chromosome 26"/>
</dbReference>
<evidence type="ECO:0000256" key="3">
    <source>
        <dbReference type="ARBA" id="ARBA00022729"/>
    </source>
</evidence>
<dbReference type="InterPro" id="IPR052424">
    <property type="entry name" value="Kielin_Chordin-BMP_Reg"/>
</dbReference>
<dbReference type="PANTHER" id="PTHR46698">
    <property type="entry name" value="CROSSVEINLESS 2"/>
    <property type="match status" value="1"/>
</dbReference>
<keyword evidence="5" id="KW-1185">Reference proteome</keyword>
<dbReference type="InterPro" id="IPR001846">
    <property type="entry name" value="VWF_type-D"/>
</dbReference>
<dbReference type="GO" id="GO:0005576">
    <property type="term" value="C:extracellular region"/>
    <property type="evidence" value="ECO:0007669"/>
    <property type="project" value="UniProtKB-SubCell"/>
</dbReference>
<dbReference type="PROSITE" id="PS51233">
    <property type="entry name" value="VWFD"/>
    <property type="match status" value="1"/>
</dbReference>
<name>A0A8C6JB56_MELUD</name>
<reference evidence="4" key="1">
    <citation type="submission" date="2020-03" db="EMBL/GenBank/DDBJ databases">
        <title>Melopsittacus undulatus (budgerigar) genome, bMelUnd1, maternal haplotype with Z.</title>
        <authorList>
            <person name="Gedman G."/>
            <person name="Mountcastle J."/>
            <person name="Haase B."/>
            <person name="Formenti G."/>
            <person name="Wright T."/>
            <person name="Apodaca J."/>
            <person name="Pelan S."/>
            <person name="Chow W."/>
            <person name="Rhie A."/>
            <person name="Howe K."/>
            <person name="Fedrigo O."/>
            <person name="Jarvis E.D."/>
        </authorList>
    </citation>
    <scope>NUCLEOTIDE SEQUENCE [LARGE SCALE GENOMIC DNA]</scope>
</reference>
<dbReference type="GO" id="GO:0030513">
    <property type="term" value="P:positive regulation of BMP signaling pathway"/>
    <property type="evidence" value="ECO:0007669"/>
    <property type="project" value="TreeGrafter"/>
</dbReference>
<organism evidence="4 5">
    <name type="scientific">Melopsittacus undulatus</name>
    <name type="common">Budgerigar</name>
    <name type="synonym">Psittacus undulatus</name>
    <dbReference type="NCBI Taxonomy" id="13146"/>
    <lineage>
        <taxon>Eukaryota</taxon>
        <taxon>Metazoa</taxon>
        <taxon>Chordata</taxon>
        <taxon>Craniata</taxon>
        <taxon>Vertebrata</taxon>
        <taxon>Euteleostomi</taxon>
        <taxon>Archelosauria</taxon>
        <taxon>Archosauria</taxon>
        <taxon>Dinosauria</taxon>
        <taxon>Saurischia</taxon>
        <taxon>Theropoda</taxon>
        <taxon>Coelurosauria</taxon>
        <taxon>Aves</taxon>
        <taxon>Neognathae</taxon>
        <taxon>Neoaves</taxon>
        <taxon>Telluraves</taxon>
        <taxon>Australaves</taxon>
        <taxon>Psittaciformes</taxon>
        <taxon>Psittaculidae</taxon>
        <taxon>Melopsittacus</taxon>
    </lineage>
</organism>
<dbReference type="Pfam" id="PF12714">
    <property type="entry name" value="TILa"/>
    <property type="match status" value="1"/>
</dbReference>
<comment type="subcellular location">
    <subcellularLocation>
        <location evidence="1">Secreted</location>
    </subcellularLocation>
</comment>
<reference evidence="4" key="3">
    <citation type="submission" date="2025-09" db="UniProtKB">
        <authorList>
            <consortium name="Ensembl"/>
        </authorList>
    </citation>
    <scope>IDENTIFICATION</scope>
</reference>
<evidence type="ECO:0000256" key="2">
    <source>
        <dbReference type="ARBA" id="ARBA00022525"/>
    </source>
</evidence>
<evidence type="ECO:0000313" key="4">
    <source>
        <dbReference type="Ensembl" id="ENSMUNP00000009871.2"/>
    </source>
</evidence>
<dbReference type="SMART" id="SM00215">
    <property type="entry name" value="VWC_out"/>
    <property type="match status" value="1"/>
</dbReference>
<dbReference type="SUPFAM" id="SSF57603">
    <property type="entry name" value="FnI-like domain"/>
    <property type="match status" value="1"/>
</dbReference>
<sequence>IDPPPCTTTCPCVHNGRPYKPQEEFWGDGMCQEWCRCDGGRVSCRKRGCRPHERCMVVNGTQRCQGVKHLTCIGTGDPHYTTFDGLKYDFQGTCIYQFAALCSHRDPKLVPFRVTVENNNRGSKAVSFTKTLTLEVYGSVITMSQEVMGHWDGLNWDGWMTPSG</sequence>
<protein>
    <submittedName>
        <fullName evidence="4">Uncharacterized protein</fullName>
    </submittedName>
</protein>
<keyword evidence="3" id="KW-0732">Signal</keyword>
<evidence type="ECO:0000256" key="1">
    <source>
        <dbReference type="ARBA" id="ARBA00004613"/>
    </source>
</evidence>
<proteinExistence type="predicted"/>
<accession>A0A8C6JB56</accession>
<dbReference type="InterPro" id="IPR001007">
    <property type="entry name" value="VWF_dom"/>
</dbReference>